<dbReference type="InterPro" id="IPR052035">
    <property type="entry name" value="ZnF_BED_domain_contain"/>
</dbReference>
<dbReference type="Proteomes" id="UP000242715">
    <property type="component" value="Unassembled WGS sequence"/>
</dbReference>
<dbReference type="Pfam" id="PF14372">
    <property type="entry name" value="hAT-like_RNase-H"/>
    <property type="match status" value="1"/>
</dbReference>
<dbReference type="InterPro" id="IPR012337">
    <property type="entry name" value="RNaseH-like_sf"/>
</dbReference>
<accession>A0A2Z6NLZ1</accession>
<dbReference type="GO" id="GO:0003677">
    <property type="term" value="F:DNA binding"/>
    <property type="evidence" value="ECO:0007669"/>
    <property type="project" value="UniProtKB-KW"/>
</dbReference>
<keyword evidence="5" id="KW-1185">Reference proteome</keyword>
<proteinExistence type="predicted"/>
<dbReference type="OrthoDB" id="1431196at2759"/>
<gene>
    <name evidence="4" type="ORF">TSUD_297360</name>
</gene>
<protein>
    <recommendedName>
        <fullName evidence="3">hAT-like transposase RNase-H fold domain-containing protein</fullName>
    </recommendedName>
</protein>
<evidence type="ECO:0000313" key="5">
    <source>
        <dbReference type="Proteomes" id="UP000242715"/>
    </source>
</evidence>
<evidence type="ECO:0000259" key="3">
    <source>
        <dbReference type="Pfam" id="PF14372"/>
    </source>
</evidence>
<feature type="region of interest" description="Disordered" evidence="2">
    <location>
        <begin position="265"/>
        <end position="288"/>
    </location>
</feature>
<organism evidence="4 5">
    <name type="scientific">Trifolium subterraneum</name>
    <name type="common">Subterranean clover</name>
    <dbReference type="NCBI Taxonomy" id="3900"/>
    <lineage>
        <taxon>Eukaryota</taxon>
        <taxon>Viridiplantae</taxon>
        <taxon>Streptophyta</taxon>
        <taxon>Embryophyta</taxon>
        <taxon>Tracheophyta</taxon>
        <taxon>Spermatophyta</taxon>
        <taxon>Magnoliopsida</taxon>
        <taxon>eudicotyledons</taxon>
        <taxon>Gunneridae</taxon>
        <taxon>Pentapetalae</taxon>
        <taxon>rosids</taxon>
        <taxon>fabids</taxon>
        <taxon>Fabales</taxon>
        <taxon>Fabaceae</taxon>
        <taxon>Papilionoideae</taxon>
        <taxon>50 kb inversion clade</taxon>
        <taxon>NPAAA clade</taxon>
        <taxon>Hologalegina</taxon>
        <taxon>IRL clade</taxon>
        <taxon>Trifolieae</taxon>
        <taxon>Trifolium</taxon>
    </lineage>
</organism>
<dbReference type="AlphaFoldDB" id="A0A2Z6NLZ1"/>
<dbReference type="PANTHER" id="PTHR46481">
    <property type="entry name" value="ZINC FINGER BED DOMAIN-CONTAINING PROTEIN 4"/>
    <property type="match status" value="1"/>
</dbReference>
<keyword evidence="1" id="KW-0238">DNA-binding</keyword>
<feature type="region of interest" description="Disordered" evidence="2">
    <location>
        <begin position="1"/>
        <end position="27"/>
    </location>
</feature>
<evidence type="ECO:0000256" key="1">
    <source>
        <dbReference type="ARBA" id="ARBA00023125"/>
    </source>
</evidence>
<feature type="compositionally biased region" description="Low complexity" evidence="2">
    <location>
        <begin position="267"/>
        <end position="288"/>
    </location>
</feature>
<reference evidence="5" key="1">
    <citation type="journal article" date="2017" name="Front. Plant Sci.">
        <title>Climate Clever Clovers: New Paradigm to Reduce the Environmental Footprint of Ruminants by Breeding Low Methanogenic Forages Utilizing Haplotype Variation.</title>
        <authorList>
            <person name="Kaur P."/>
            <person name="Appels R."/>
            <person name="Bayer P.E."/>
            <person name="Keeble-Gagnere G."/>
            <person name="Wang J."/>
            <person name="Hirakawa H."/>
            <person name="Shirasawa K."/>
            <person name="Vercoe P."/>
            <person name="Stefanova K."/>
            <person name="Durmic Z."/>
            <person name="Nichols P."/>
            <person name="Revell C."/>
            <person name="Isobe S.N."/>
            <person name="Edwards D."/>
            <person name="Erskine W."/>
        </authorList>
    </citation>
    <scope>NUCLEOTIDE SEQUENCE [LARGE SCALE GENOMIC DNA]</scope>
    <source>
        <strain evidence="5">cv. Daliak</strain>
    </source>
</reference>
<evidence type="ECO:0000256" key="2">
    <source>
        <dbReference type="SAM" id="MobiDB-lite"/>
    </source>
</evidence>
<feature type="domain" description="hAT-like transposase RNase-H fold" evidence="3">
    <location>
        <begin position="184"/>
        <end position="232"/>
    </location>
</feature>
<dbReference type="PANTHER" id="PTHR46481:SF2">
    <property type="entry name" value="BED-TYPE DOMAIN-CONTAINING PROTEIN"/>
    <property type="match status" value="1"/>
</dbReference>
<dbReference type="EMBL" id="DF974123">
    <property type="protein sequence ID" value="GAU45434.1"/>
    <property type="molecule type" value="Genomic_DNA"/>
</dbReference>
<evidence type="ECO:0000313" key="4">
    <source>
        <dbReference type="EMBL" id="GAU45434.1"/>
    </source>
</evidence>
<sequence>MDDIDIDNESTQNVTPAIDPLGQTKKRKPNVNGLGKRHLFGKAAQNCLNGEHLHLRCCSRILNLVVNDGLKTNQLVISKIRTAVRFLRSSSQRLAKFKECVGFAGITCRKSLCLDVITRWNSTYLMLESAEPFQIAFDKLDFEDPRYLKYFGAGSCPPNFDDWDKARAFMKFLKIFYDATKFFSTSTHVSIHDAFHHLFEIHNDLKLAIRDSDPVISAMGKDMILKYEKYWGIVMKDQNNQEDLDASEKIVRELCESLASTAFGVAGPSTSTSSAGASSSQSQPSGCD</sequence>
<dbReference type="InterPro" id="IPR025525">
    <property type="entry name" value="hAT-like_transposase_RNase-H"/>
</dbReference>
<dbReference type="SUPFAM" id="SSF53098">
    <property type="entry name" value="Ribonuclease H-like"/>
    <property type="match status" value="1"/>
</dbReference>
<name>A0A2Z6NLZ1_TRISU</name>